<organism evidence="3 4">
    <name type="scientific">Syntrophomonas zehnderi OL-4</name>
    <dbReference type="NCBI Taxonomy" id="690567"/>
    <lineage>
        <taxon>Bacteria</taxon>
        <taxon>Bacillati</taxon>
        <taxon>Bacillota</taxon>
        <taxon>Clostridia</taxon>
        <taxon>Eubacteriales</taxon>
        <taxon>Syntrophomonadaceae</taxon>
        <taxon>Syntrophomonas</taxon>
    </lineage>
</organism>
<sequence length="118" mass="13302">MSKEAHLVKMIADAASAENAIDLVILDVGELTVIADYFVICHGRSTIQIQSIAANVEEVLKEKEGILPLRRDGMEQGKWIVLDYGSIIVHIFAQEERDYYSLEKLWGDAKDIRVKQSQ</sequence>
<dbReference type="STRING" id="690567.1888"/>
<comment type="subunit">
    <text evidence="2">Interacts with ribosomal protein uL14 (rplN).</text>
</comment>
<comment type="function">
    <text evidence="2">Functions as a ribosomal silencing factor. Interacts with ribosomal protein uL14 (rplN), blocking formation of intersubunit bridge B8. Prevents association of the 30S and 50S ribosomal subunits and the formation of functional ribosomes, thus repressing translation.</text>
</comment>
<name>A0A0E4GB58_9FIRM</name>
<keyword evidence="4" id="KW-1185">Reference proteome</keyword>
<dbReference type="GO" id="GO:0005737">
    <property type="term" value="C:cytoplasm"/>
    <property type="evidence" value="ECO:0007669"/>
    <property type="project" value="UniProtKB-SubCell"/>
</dbReference>
<dbReference type="SUPFAM" id="SSF81301">
    <property type="entry name" value="Nucleotidyltransferase"/>
    <property type="match status" value="1"/>
</dbReference>
<dbReference type="Gene3D" id="3.30.460.10">
    <property type="entry name" value="Beta Polymerase, domain 2"/>
    <property type="match status" value="1"/>
</dbReference>
<evidence type="ECO:0000313" key="3">
    <source>
        <dbReference type="EMBL" id="CFX79749.1"/>
    </source>
</evidence>
<dbReference type="Proteomes" id="UP000045545">
    <property type="component" value="Unassembled WGS sequence"/>
</dbReference>
<dbReference type="InterPro" id="IPR043519">
    <property type="entry name" value="NT_sf"/>
</dbReference>
<proteinExistence type="inferred from homology"/>
<dbReference type="GO" id="GO:0042256">
    <property type="term" value="P:cytosolic ribosome assembly"/>
    <property type="evidence" value="ECO:0007669"/>
    <property type="project" value="UniProtKB-UniRule"/>
</dbReference>
<keyword evidence="2" id="KW-0963">Cytoplasm</keyword>
<dbReference type="InterPro" id="IPR004394">
    <property type="entry name" value="Iojap/RsfS/C7orf30"/>
</dbReference>
<comment type="subcellular location">
    <subcellularLocation>
        <location evidence="2">Cytoplasm</location>
    </subcellularLocation>
</comment>
<dbReference type="AlphaFoldDB" id="A0A0E4GB58"/>
<evidence type="ECO:0000313" key="4">
    <source>
        <dbReference type="Proteomes" id="UP000045545"/>
    </source>
</evidence>
<gene>
    <name evidence="2" type="primary">rsfS</name>
    <name evidence="3" type="ORF">1888</name>
</gene>
<dbReference type="GO" id="GO:0017148">
    <property type="term" value="P:negative regulation of translation"/>
    <property type="evidence" value="ECO:0007669"/>
    <property type="project" value="UniProtKB-UniRule"/>
</dbReference>
<dbReference type="NCBIfam" id="TIGR00090">
    <property type="entry name" value="rsfS_iojap_ybeB"/>
    <property type="match status" value="1"/>
</dbReference>
<keyword evidence="2" id="KW-0678">Repressor</keyword>
<reference evidence="3 4" key="1">
    <citation type="submission" date="2015-03" db="EMBL/GenBank/DDBJ databases">
        <authorList>
            <person name="Murphy D."/>
        </authorList>
    </citation>
    <scope>NUCLEOTIDE SEQUENCE [LARGE SCALE GENOMIC DNA]</scope>
    <source>
        <strain evidence="3 4">OL-4</strain>
    </source>
</reference>
<dbReference type="HAMAP" id="MF_01477">
    <property type="entry name" value="Iojap_RsfS"/>
    <property type="match status" value="1"/>
</dbReference>
<dbReference type="GO" id="GO:0043023">
    <property type="term" value="F:ribosomal large subunit binding"/>
    <property type="evidence" value="ECO:0007669"/>
    <property type="project" value="TreeGrafter"/>
</dbReference>
<dbReference type="Pfam" id="PF02410">
    <property type="entry name" value="RsfS"/>
    <property type="match status" value="1"/>
</dbReference>
<dbReference type="EMBL" id="CGIH01000031">
    <property type="protein sequence ID" value="CFX79749.1"/>
    <property type="molecule type" value="Genomic_DNA"/>
</dbReference>
<evidence type="ECO:0000256" key="1">
    <source>
        <dbReference type="ARBA" id="ARBA00010574"/>
    </source>
</evidence>
<accession>A0A0E4GB58</accession>
<dbReference type="GO" id="GO:0090071">
    <property type="term" value="P:negative regulation of ribosome biogenesis"/>
    <property type="evidence" value="ECO:0007669"/>
    <property type="project" value="UniProtKB-UniRule"/>
</dbReference>
<protein>
    <recommendedName>
        <fullName evidence="2">Ribosomal silencing factor RsfS</fullName>
    </recommendedName>
</protein>
<comment type="similarity">
    <text evidence="1 2">Belongs to the Iojap/RsfS family.</text>
</comment>
<dbReference type="RefSeq" id="WP_242847522.1">
    <property type="nucleotide sequence ID" value="NZ_CGIH01000031.1"/>
</dbReference>
<evidence type="ECO:0000256" key="2">
    <source>
        <dbReference type="HAMAP-Rule" id="MF_01477"/>
    </source>
</evidence>
<keyword evidence="2" id="KW-0810">Translation regulation</keyword>
<dbReference type="PANTHER" id="PTHR21043">
    <property type="entry name" value="IOJAP SUPERFAMILY ORTHOLOG"/>
    <property type="match status" value="1"/>
</dbReference>
<dbReference type="PANTHER" id="PTHR21043:SF0">
    <property type="entry name" value="MITOCHONDRIAL ASSEMBLY OF RIBOSOMAL LARGE SUBUNIT PROTEIN 1"/>
    <property type="match status" value="1"/>
</dbReference>